<gene>
    <name evidence="6" type="ORF">FIL70_08440</name>
</gene>
<dbReference type="GO" id="GO:0046306">
    <property type="term" value="P:alkanesulfonate catabolic process"/>
    <property type="evidence" value="ECO:0007669"/>
    <property type="project" value="TreeGrafter"/>
</dbReference>
<evidence type="ECO:0000313" key="6">
    <source>
        <dbReference type="EMBL" id="QDC37242.1"/>
    </source>
</evidence>
<dbReference type="Pfam" id="PF00296">
    <property type="entry name" value="Bac_luciferase"/>
    <property type="match status" value="1"/>
</dbReference>
<reference evidence="6 7" key="1">
    <citation type="submission" date="2019-06" db="EMBL/GenBank/DDBJ databases">
        <title>Genome organization and adaptive potential of archetypical organophosphate degarding Sphingobium fuliginis ATCC 27551.</title>
        <authorList>
            <person name="Sarwar A."/>
            <person name="Parthasarathy S."/>
            <person name="Singh C."/>
            <person name="Siddavattam D."/>
        </authorList>
    </citation>
    <scope>NUCLEOTIDE SEQUENCE [LARGE SCALE GENOMIC DNA]</scope>
    <source>
        <strain evidence="6 7">ATCC 27551</strain>
    </source>
</reference>
<accession>A0A5B8CF47</accession>
<keyword evidence="1" id="KW-0285">Flavoprotein</keyword>
<dbReference type="SUPFAM" id="SSF51679">
    <property type="entry name" value="Bacterial luciferase-like"/>
    <property type="match status" value="1"/>
</dbReference>
<evidence type="ECO:0000256" key="1">
    <source>
        <dbReference type="ARBA" id="ARBA00022630"/>
    </source>
</evidence>
<dbReference type="PANTHER" id="PTHR42847:SF4">
    <property type="entry name" value="ALKANESULFONATE MONOOXYGENASE-RELATED"/>
    <property type="match status" value="1"/>
</dbReference>
<evidence type="ECO:0000256" key="2">
    <source>
        <dbReference type="ARBA" id="ARBA00022643"/>
    </source>
</evidence>
<keyword evidence="4" id="KW-0503">Monooxygenase</keyword>
<dbReference type="InterPro" id="IPR036661">
    <property type="entry name" value="Luciferase-like_sf"/>
</dbReference>
<dbReference type="InterPro" id="IPR011251">
    <property type="entry name" value="Luciferase-like_dom"/>
</dbReference>
<name>A0A5B8CF47_SPHSA</name>
<dbReference type="InterPro" id="IPR050172">
    <property type="entry name" value="SsuD_RutA_monooxygenase"/>
</dbReference>
<dbReference type="PANTHER" id="PTHR42847">
    <property type="entry name" value="ALKANESULFONATE MONOOXYGENASE"/>
    <property type="match status" value="1"/>
</dbReference>
<protein>
    <submittedName>
        <fullName evidence="6">LLM class flavin-dependent oxidoreductase</fullName>
    </submittedName>
</protein>
<sequence>MRRIRPRFSRKERVLSIGGIGRLTRIHLHLRKQNMKPIEIGAFLPIAQNGFALSSNSNPYPPSFAELRDISRLSEEVGLDYIFSMSKWRGFGGATHYWDASFESFSLMAALAASTERVDLYATINPLLFHPAAFAKMAATIDHASNGRLGINLITGATIDEYAQMGILPENYDQQRYRYATEWIEVVKRLWSEAAVDHYGEFFRLEACVSEPKPLRKPFPKLVCAASSEEGLRFTATHADMSFISSRDIDTIKRRSRQGKALAGELGKSIKTAVPLFLVLGETQADADAYQEFLIEGADVDALRNMGQAQTAQSRKGAQEHGAQRLADSRQIYGGLPVVGPAERIAEVISDLAEDGDVDSFLLLFADFRQGLQMFGDRVMPLLGRSVG</sequence>
<evidence type="ECO:0000259" key="5">
    <source>
        <dbReference type="Pfam" id="PF00296"/>
    </source>
</evidence>
<dbReference type="Proteomes" id="UP000311469">
    <property type="component" value="Chromosome cSF1"/>
</dbReference>
<evidence type="ECO:0000256" key="3">
    <source>
        <dbReference type="ARBA" id="ARBA00023002"/>
    </source>
</evidence>
<dbReference type="GO" id="GO:0008726">
    <property type="term" value="F:alkanesulfonate monooxygenase activity"/>
    <property type="evidence" value="ECO:0007669"/>
    <property type="project" value="TreeGrafter"/>
</dbReference>
<evidence type="ECO:0000313" key="7">
    <source>
        <dbReference type="Proteomes" id="UP000311469"/>
    </source>
</evidence>
<dbReference type="EMBL" id="CP041016">
    <property type="protein sequence ID" value="QDC37242.1"/>
    <property type="molecule type" value="Genomic_DNA"/>
</dbReference>
<organism evidence="6 7">
    <name type="scientific">Sphingobium fuliginis ATCC 27551</name>
    <dbReference type="NCBI Taxonomy" id="1208342"/>
    <lineage>
        <taxon>Bacteria</taxon>
        <taxon>Pseudomonadati</taxon>
        <taxon>Pseudomonadota</taxon>
        <taxon>Alphaproteobacteria</taxon>
        <taxon>Sphingomonadales</taxon>
        <taxon>Sphingomonadaceae</taxon>
        <taxon>Sphingobium</taxon>
    </lineage>
</organism>
<feature type="domain" description="Luciferase-like" evidence="5">
    <location>
        <begin position="40"/>
        <end position="356"/>
    </location>
</feature>
<dbReference type="AlphaFoldDB" id="A0A5B8CF47"/>
<proteinExistence type="predicted"/>
<dbReference type="KEGG" id="sufl:FIL70_08440"/>
<evidence type="ECO:0000256" key="4">
    <source>
        <dbReference type="ARBA" id="ARBA00023033"/>
    </source>
</evidence>
<keyword evidence="3" id="KW-0560">Oxidoreductase</keyword>
<keyword evidence="2" id="KW-0288">FMN</keyword>
<dbReference type="Gene3D" id="3.20.20.30">
    <property type="entry name" value="Luciferase-like domain"/>
    <property type="match status" value="1"/>
</dbReference>